<evidence type="ECO:0000313" key="1">
    <source>
        <dbReference type="EMBL" id="WVX66844.1"/>
    </source>
</evidence>
<organism evidence="1 2">
    <name type="scientific">Candidatus Bealeia paramacronuclearis</name>
    <dbReference type="NCBI Taxonomy" id="1921001"/>
    <lineage>
        <taxon>Bacteria</taxon>
        <taxon>Pseudomonadati</taxon>
        <taxon>Pseudomonadota</taxon>
        <taxon>Alphaproteobacteria</taxon>
        <taxon>Holosporales</taxon>
        <taxon>Holosporaceae</taxon>
        <taxon>Candidatus Bealeia</taxon>
    </lineage>
</organism>
<name>A0ABZ2C310_9PROT</name>
<evidence type="ECO:0000313" key="2">
    <source>
        <dbReference type="Proteomes" id="UP001330434"/>
    </source>
</evidence>
<dbReference type="Gene3D" id="1.10.1470.10">
    <property type="entry name" value="YjbJ"/>
    <property type="match status" value="1"/>
</dbReference>
<gene>
    <name evidence="1" type="ORF">Bealeia1_01032</name>
</gene>
<protein>
    <submittedName>
        <fullName evidence="1">CsbD family protein</fullName>
    </submittedName>
</protein>
<proteinExistence type="predicted"/>
<keyword evidence="2" id="KW-1185">Reference proteome</keyword>
<dbReference type="Proteomes" id="UP001330434">
    <property type="component" value="Chromosome"/>
</dbReference>
<dbReference type="RefSeq" id="WP_331255663.1">
    <property type="nucleotide sequence ID" value="NZ_CP133270.1"/>
</dbReference>
<dbReference type="InterPro" id="IPR036629">
    <property type="entry name" value="YjbJ_sf"/>
</dbReference>
<accession>A0ABZ2C310</accession>
<reference evidence="1 2" key="1">
    <citation type="journal article" date="2024" name="Environ. Microbiol.">
        <title>Novel evolutionary insights on the interactions of the Holosporales (Alphaproteobacteria) with eukaryotic hosts from comparative genomics.</title>
        <authorList>
            <person name="Giovannini M."/>
            <person name="Petroni G."/>
            <person name="Castelli M."/>
        </authorList>
    </citation>
    <scope>NUCLEOTIDE SEQUENCE [LARGE SCALE GENOMIC DNA]</scope>
    <source>
        <strain evidence="1 2">US_Bl 15I1</strain>
    </source>
</reference>
<sequence length="101" mass="11969">MEKDKLEKGYEKVKEAVSKTVQKTKDTLSHLTEKEVDKLFRENYEELQDTLKLTWPRLTQEDLKSIEMKRDKLIILLAEKYGENKEAVSQKLNNLLEDLKD</sequence>
<dbReference type="EMBL" id="CP133270">
    <property type="protein sequence ID" value="WVX66844.1"/>
    <property type="molecule type" value="Genomic_DNA"/>
</dbReference>
<dbReference type="SUPFAM" id="SSF69047">
    <property type="entry name" value="Hypothetical protein YjbJ"/>
    <property type="match status" value="1"/>
</dbReference>